<dbReference type="EC" id="4.1.2.25" evidence="8"/>
<dbReference type="InterPro" id="IPR043133">
    <property type="entry name" value="GTP-CH-I_C/QueF"/>
</dbReference>
<gene>
    <name evidence="10" type="primary">folB</name>
    <name evidence="10" type="ORF">CWE09_13630</name>
</gene>
<evidence type="ECO:0000256" key="6">
    <source>
        <dbReference type="ARBA" id="ARBA00023235"/>
    </source>
</evidence>
<dbReference type="GO" id="GO:0004150">
    <property type="term" value="F:dihydroneopterin aldolase activity"/>
    <property type="evidence" value="ECO:0007669"/>
    <property type="project" value="UniProtKB-UniRule"/>
</dbReference>
<keyword evidence="6" id="KW-0413">Isomerase</keyword>
<feature type="domain" description="Dihydroneopterin aldolase/epimerase" evidence="9">
    <location>
        <begin position="5"/>
        <end position="115"/>
    </location>
</feature>
<comment type="caution">
    <text evidence="10">The sequence shown here is derived from an EMBL/GenBank/DDBJ whole genome shotgun (WGS) entry which is preliminary data.</text>
</comment>
<keyword evidence="5 8" id="KW-0289">Folate biosynthesis</keyword>
<dbReference type="Gene3D" id="3.30.1130.10">
    <property type="match status" value="1"/>
</dbReference>
<comment type="catalytic activity">
    <reaction evidence="1">
        <text>7,8-dihydroneopterin = 7,8-dihydromonapterin</text>
        <dbReference type="Rhea" id="RHEA:45328"/>
        <dbReference type="ChEBI" id="CHEBI:17001"/>
        <dbReference type="ChEBI" id="CHEBI:71175"/>
        <dbReference type="EC" id="5.1.99.8"/>
    </reaction>
</comment>
<comment type="function">
    <text evidence="8">Catalyzes the conversion of 7,8-dihydroneopterin to 6-hydroxymethyl-7,8-dihydropterin.</text>
</comment>
<proteinExistence type="inferred from homology"/>
<dbReference type="InterPro" id="IPR006157">
    <property type="entry name" value="FolB_dom"/>
</dbReference>
<comment type="pathway">
    <text evidence="3 8">Cofactor biosynthesis; tetrahydrofolate biosynthesis; 2-amino-4-hydroxy-6-hydroxymethyl-7,8-dihydropteridine diphosphate from 7,8-dihydroneopterin triphosphate: step 3/4.</text>
</comment>
<evidence type="ECO:0000256" key="7">
    <source>
        <dbReference type="ARBA" id="ARBA00023239"/>
    </source>
</evidence>
<dbReference type="NCBIfam" id="TIGR00526">
    <property type="entry name" value="folB_dom"/>
    <property type="match status" value="1"/>
</dbReference>
<dbReference type="GO" id="GO:0005737">
    <property type="term" value="C:cytoplasm"/>
    <property type="evidence" value="ECO:0007669"/>
    <property type="project" value="TreeGrafter"/>
</dbReference>
<protein>
    <recommendedName>
        <fullName evidence="8">7,8-dihydroneopterin aldolase</fullName>
        <ecNumber evidence="8">4.1.2.25</ecNumber>
    </recommendedName>
</protein>
<dbReference type="InterPro" id="IPR006156">
    <property type="entry name" value="Dihydroneopterin_aldolase"/>
</dbReference>
<evidence type="ECO:0000259" key="9">
    <source>
        <dbReference type="SMART" id="SM00905"/>
    </source>
</evidence>
<organism evidence="10 11">
    <name type="scientific">Aliidiomarina minuta</name>
    <dbReference type="NCBI Taxonomy" id="880057"/>
    <lineage>
        <taxon>Bacteria</taxon>
        <taxon>Pseudomonadati</taxon>
        <taxon>Pseudomonadota</taxon>
        <taxon>Gammaproteobacteria</taxon>
        <taxon>Alteromonadales</taxon>
        <taxon>Idiomarinaceae</taxon>
        <taxon>Aliidiomarina</taxon>
    </lineage>
</organism>
<sequence>MQDKVIIEGLEVDTVIGIYDWEKEIRQPLVIDLQMAWPNQAPAHSDNIEDALDYEALCNQITSWLQAQPFALIERVAEHIASQIIEQFSVSWLRVRVAKPTAIKQARLVAVEIERSVNDNI</sequence>
<dbReference type="GO" id="GO:0046654">
    <property type="term" value="P:tetrahydrofolate biosynthetic process"/>
    <property type="evidence" value="ECO:0007669"/>
    <property type="project" value="UniProtKB-UniRule"/>
</dbReference>
<dbReference type="Proteomes" id="UP000288293">
    <property type="component" value="Unassembled WGS sequence"/>
</dbReference>
<dbReference type="UniPathway" id="UPA00077">
    <property type="reaction ID" value="UER00154"/>
</dbReference>
<evidence type="ECO:0000256" key="1">
    <source>
        <dbReference type="ARBA" id="ARBA00000693"/>
    </source>
</evidence>
<dbReference type="SUPFAM" id="SSF55620">
    <property type="entry name" value="Tetrahydrobiopterin biosynthesis enzymes-like"/>
    <property type="match status" value="1"/>
</dbReference>
<evidence type="ECO:0000313" key="11">
    <source>
        <dbReference type="Proteomes" id="UP000288293"/>
    </source>
</evidence>
<dbReference type="OrthoDB" id="9810587at2"/>
<evidence type="ECO:0000256" key="4">
    <source>
        <dbReference type="ARBA" id="ARBA00005708"/>
    </source>
</evidence>
<dbReference type="EMBL" id="PIPL01000004">
    <property type="protein sequence ID" value="RUO22968.1"/>
    <property type="molecule type" value="Genomic_DNA"/>
</dbReference>
<evidence type="ECO:0000313" key="10">
    <source>
        <dbReference type="EMBL" id="RUO22968.1"/>
    </source>
</evidence>
<dbReference type="PANTHER" id="PTHR42844">
    <property type="entry name" value="DIHYDRONEOPTERIN ALDOLASE 1-RELATED"/>
    <property type="match status" value="1"/>
</dbReference>
<evidence type="ECO:0000256" key="5">
    <source>
        <dbReference type="ARBA" id="ARBA00022909"/>
    </source>
</evidence>
<evidence type="ECO:0000256" key="3">
    <source>
        <dbReference type="ARBA" id="ARBA00005013"/>
    </source>
</evidence>
<evidence type="ECO:0000256" key="2">
    <source>
        <dbReference type="ARBA" id="ARBA00001353"/>
    </source>
</evidence>
<keyword evidence="11" id="KW-1185">Reference proteome</keyword>
<comment type="catalytic activity">
    <reaction evidence="2 8">
        <text>7,8-dihydroneopterin = 6-hydroxymethyl-7,8-dihydropterin + glycolaldehyde</text>
        <dbReference type="Rhea" id="RHEA:10540"/>
        <dbReference type="ChEBI" id="CHEBI:17001"/>
        <dbReference type="ChEBI" id="CHEBI:17071"/>
        <dbReference type="ChEBI" id="CHEBI:44841"/>
        <dbReference type="EC" id="4.1.2.25"/>
    </reaction>
</comment>
<dbReference type="FunFam" id="3.30.1130.10:FF:000002">
    <property type="entry name" value="7,8-dihydroneopterin aldolase"/>
    <property type="match status" value="1"/>
</dbReference>
<evidence type="ECO:0000256" key="8">
    <source>
        <dbReference type="RuleBase" id="RU362079"/>
    </source>
</evidence>
<name>A0A432W1A1_9GAMM</name>
<dbReference type="RefSeq" id="WP_126804609.1">
    <property type="nucleotide sequence ID" value="NZ_PIPL01000004.1"/>
</dbReference>
<dbReference type="Pfam" id="PF02152">
    <property type="entry name" value="FolB"/>
    <property type="match status" value="1"/>
</dbReference>
<dbReference type="GO" id="GO:0016853">
    <property type="term" value="F:isomerase activity"/>
    <property type="evidence" value="ECO:0007669"/>
    <property type="project" value="UniProtKB-KW"/>
</dbReference>
<dbReference type="AlphaFoldDB" id="A0A432W1A1"/>
<dbReference type="GO" id="GO:0046656">
    <property type="term" value="P:folic acid biosynthetic process"/>
    <property type="evidence" value="ECO:0007669"/>
    <property type="project" value="UniProtKB-UniRule"/>
</dbReference>
<dbReference type="SMART" id="SM00905">
    <property type="entry name" value="FolB"/>
    <property type="match status" value="1"/>
</dbReference>
<comment type="similarity">
    <text evidence="4 8">Belongs to the DHNA family.</text>
</comment>
<dbReference type="PANTHER" id="PTHR42844:SF1">
    <property type="entry name" value="DIHYDRONEOPTERIN ALDOLASE 1-RELATED"/>
    <property type="match status" value="1"/>
</dbReference>
<dbReference type="NCBIfam" id="TIGR00525">
    <property type="entry name" value="folB"/>
    <property type="match status" value="1"/>
</dbReference>
<dbReference type="CDD" id="cd00534">
    <property type="entry name" value="DHNA_DHNTPE"/>
    <property type="match status" value="1"/>
</dbReference>
<accession>A0A432W1A1</accession>
<keyword evidence="7 8" id="KW-0456">Lyase</keyword>
<reference evidence="10 11" key="1">
    <citation type="journal article" date="2011" name="Front. Microbiol.">
        <title>Genomic signatures of strain selection and enhancement in Bacillus atrophaeus var. globigii, a historical biowarfare simulant.</title>
        <authorList>
            <person name="Gibbons H.S."/>
            <person name="Broomall S.M."/>
            <person name="McNew L.A."/>
            <person name="Daligault H."/>
            <person name="Chapman C."/>
            <person name="Bruce D."/>
            <person name="Karavis M."/>
            <person name="Krepps M."/>
            <person name="McGregor P.A."/>
            <person name="Hong C."/>
            <person name="Park K.H."/>
            <person name="Akmal A."/>
            <person name="Feldman A."/>
            <person name="Lin J.S."/>
            <person name="Chang W.E."/>
            <person name="Higgs B.W."/>
            <person name="Demirev P."/>
            <person name="Lindquist J."/>
            <person name="Liem A."/>
            <person name="Fochler E."/>
            <person name="Read T.D."/>
            <person name="Tapia R."/>
            <person name="Johnson S."/>
            <person name="Bishop-Lilly K.A."/>
            <person name="Detter C."/>
            <person name="Han C."/>
            <person name="Sozhamannan S."/>
            <person name="Rosenzweig C.N."/>
            <person name="Skowronski E.W."/>
        </authorList>
    </citation>
    <scope>NUCLEOTIDE SEQUENCE [LARGE SCALE GENOMIC DNA]</scope>
    <source>
        <strain evidence="10 11">MLST1</strain>
    </source>
</reference>